<sequence length="376" mass="40680">MEHYLDNAATTKPCAEAAAAVMSCISAHYGNPSSLHRKGLEAQHEVEYARNQIAGALGCKAQEIVFTSGATESSNLAIRGAAAAYGRKRKKIVASAVEHASVKATLSYLKTLGFTVVTVPPAADGEYHTEDFLREIDSSVCLVSMMLVNNENGCRLPVENVFRMVKRNDPEIITHCDAVQGFLKIPFKPRTLCADLVSVSGHKVHALKGVGALYIRHGVRVKPILCGSEQERGLRPGTESVPLIASFGAATEKLSLNIEERLERVSQLRSSLIAQLREMDGVIIRDIEGASPYVLNISLLGYRSEIVLHYLEQREVYVSSGSACSKGASSGVLELFGAKPAEVDSALRISFCAENTEEDIAALVQGLRDAQKELMH</sequence>
<dbReference type="Proteomes" id="UP000016662">
    <property type="component" value="Unassembled WGS sequence"/>
</dbReference>
<dbReference type="AlphaFoldDB" id="U2LPX4"/>
<dbReference type="InterPro" id="IPR000192">
    <property type="entry name" value="Aminotrans_V_dom"/>
</dbReference>
<organism evidence="4 5">
    <name type="scientific">Ruminococcus callidus ATCC 27760</name>
    <dbReference type="NCBI Taxonomy" id="411473"/>
    <lineage>
        <taxon>Bacteria</taxon>
        <taxon>Bacillati</taxon>
        <taxon>Bacillota</taxon>
        <taxon>Clostridia</taxon>
        <taxon>Eubacteriales</taxon>
        <taxon>Oscillospiraceae</taxon>
        <taxon>Ruminococcus</taxon>
    </lineage>
</organism>
<name>U2LPX4_9FIRM</name>
<dbReference type="SUPFAM" id="SSF53383">
    <property type="entry name" value="PLP-dependent transferases"/>
    <property type="match status" value="1"/>
</dbReference>
<dbReference type="PATRIC" id="fig|411473.3.peg.2134"/>
<accession>U2LPX4</accession>
<dbReference type="EMBL" id="AWVF01000307">
    <property type="protein sequence ID" value="ERJ91524.1"/>
    <property type="molecule type" value="Genomic_DNA"/>
</dbReference>
<dbReference type="RefSeq" id="WP_021680727.1">
    <property type="nucleotide sequence ID" value="NZ_KI260302.1"/>
</dbReference>
<dbReference type="PANTHER" id="PTHR11601:SF50">
    <property type="entry name" value="CYSTEINE DESULFURASE ISCS 2-RELATED"/>
    <property type="match status" value="1"/>
</dbReference>
<dbReference type="Pfam" id="PF00266">
    <property type="entry name" value="Aminotran_5"/>
    <property type="match status" value="1"/>
</dbReference>
<dbReference type="Gene3D" id="3.40.640.10">
    <property type="entry name" value="Type I PLP-dependent aspartate aminotransferase-like (Major domain)"/>
    <property type="match status" value="1"/>
</dbReference>
<keyword evidence="2" id="KW-0663">Pyridoxal phosphate</keyword>
<evidence type="ECO:0000259" key="3">
    <source>
        <dbReference type="Pfam" id="PF00266"/>
    </source>
</evidence>
<dbReference type="STRING" id="411473.RUMCAL_02553"/>
<proteinExistence type="predicted"/>
<evidence type="ECO:0000313" key="4">
    <source>
        <dbReference type="EMBL" id="ERJ91524.1"/>
    </source>
</evidence>
<evidence type="ECO:0000256" key="2">
    <source>
        <dbReference type="ARBA" id="ARBA00022898"/>
    </source>
</evidence>
<dbReference type="InterPro" id="IPR015424">
    <property type="entry name" value="PyrdxlP-dep_Trfase"/>
</dbReference>
<dbReference type="InterPro" id="IPR015422">
    <property type="entry name" value="PyrdxlP-dep_Trfase_small"/>
</dbReference>
<dbReference type="PANTHER" id="PTHR11601">
    <property type="entry name" value="CYSTEINE DESULFURYLASE FAMILY MEMBER"/>
    <property type="match status" value="1"/>
</dbReference>
<gene>
    <name evidence="4" type="ORF">RUMCAL_02553</name>
</gene>
<evidence type="ECO:0000313" key="5">
    <source>
        <dbReference type="Proteomes" id="UP000016662"/>
    </source>
</evidence>
<feature type="domain" description="Aminotransferase class V" evidence="3">
    <location>
        <begin position="3"/>
        <end position="363"/>
    </location>
</feature>
<keyword evidence="5" id="KW-1185">Reference proteome</keyword>
<dbReference type="InterPro" id="IPR015421">
    <property type="entry name" value="PyrdxlP-dep_Trfase_major"/>
</dbReference>
<dbReference type="InterPro" id="IPR016454">
    <property type="entry name" value="Cysteine_dSase"/>
</dbReference>
<dbReference type="OrthoDB" id="9808002at2"/>
<dbReference type="GO" id="GO:0003824">
    <property type="term" value="F:catalytic activity"/>
    <property type="evidence" value="ECO:0007669"/>
    <property type="project" value="UniProtKB-ARBA"/>
</dbReference>
<dbReference type="HOGENOM" id="CLU_003433_0_0_9"/>
<comment type="caution">
    <text evidence="4">The sequence shown here is derived from an EMBL/GenBank/DDBJ whole genome shotgun (WGS) entry which is preliminary data.</text>
</comment>
<evidence type="ECO:0000256" key="1">
    <source>
        <dbReference type="ARBA" id="ARBA00001933"/>
    </source>
</evidence>
<dbReference type="Gene3D" id="1.10.260.50">
    <property type="match status" value="1"/>
</dbReference>
<protein>
    <submittedName>
        <fullName evidence="4">Putative cysteine desulfurase</fullName>
    </submittedName>
</protein>
<reference evidence="4 5" key="1">
    <citation type="submission" date="2013-07" db="EMBL/GenBank/DDBJ databases">
        <authorList>
            <person name="Weinstock G."/>
            <person name="Sodergren E."/>
            <person name="Wylie T."/>
            <person name="Fulton L."/>
            <person name="Fulton R."/>
            <person name="Fronick C."/>
            <person name="O'Laughlin M."/>
            <person name="Godfrey J."/>
            <person name="Miner T."/>
            <person name="Herter B."/>
            <person name="Appelbaum E."/>
            <person name="Cordes M."/>
            <person name="Lek S."/>
            <person name="Wollam A."/>
            <person name="Pepin K.H."/>
            <person name="Palsikar V.B."/>
            <person name="Mitreva M."/>
            <person name="Wilson R.K."/>
        </authorList>
    </citation>
    <scope>NUCLEOTIDE SEQUENCE [LARGE SCALE GENOMIC DNA]</scope>
    <source>
        <strain evidence="4 5">ATCC 27760</strain>
    </source>
</reference>
<dbReference type="PIRSF" id="PIRSF005572">
    <property type="entry name" value="NifS"/>
    <property type="match status" value="1"/>
</dbReference>
<comment type="cofactor">
    <cofactor evidence="1">
        <name>pyridoxal 5'-phosphate</name>
        <dbReference type="ChEBI" id="CHEBI:597326"/>
    </cofactor>
</comment>
<dbReference type="Gene3D" id="3.90.1150.10">
    <property type="entry name" value="Aspartate Aminotransferase, domain 1"/>
    <property type="match status" value="1"/>
</dbReference>
<dbReference type="eggNOG" id="COG1104">
    <property type="taxonomic scope" value="Bacteria"/>
</dbReference>